<comment type="similarity">
    <text evidence="1">Belongs to the YciI family.</text>
</comment>
<dbReference type="Pfam" id="PF03795">
    <property type="entry name" value="YCII"/>
    <property type="match status" value="1"/>
</dbReference>
<name>A0ABP7FWF4_9ACTN</name>
<comment type="caution">
    <text evidence="3">The sequence shown here is derived from an EMBL/GenBank/DDBJ whole genome shotgun (WGS) entry which is preliminary data.</text>
</comment>
<evidence type="ECO:0000256" key="1">
    <source>
        <dbReference type="ARBA" id="ARBA00007689"/>
    </source>
</evidence>
<keyword evidence="4" id="KW-1185">Reference proteome</keyword>
<sequence>MKYMLMICGDEAYMGDANSTADPPGCGGWQEEMTSRGILRGGEGLRPSSDATTVRVRDDEVMISDGPFAETKEQIGGFSLIECADLEEALEVASKHPAARFGTIEVRPIWET</sequence>
<evidence type="ECO:0000313" key="4">
    <source>
        <dbReference type="Proteomes" id="UP001500908"/>
    </source>
</evidence>
<dbReference type="InterPro" id="IPR011008">
    <property type="entry name" value="Dimeric_a/b-barrel"/>
</dbReference>
<organism evidence="3 4">
    <name type="scientific">Salinactinospora qingdaonensis</name>
    <dbReference type="NCBI Taxonomy" id="702744"/>
    <lineage>
        <taxon>Bacteria</taxon>
        <taxon>Bacillati</taxon>
        <taxon>Actinomycetota</taxon>
        <taxon>Actinomycetes</taxon>
        <taxon>Streptosporangiales</taxon>
        <taxon>Nocardiopsidaceae</taxon>
        <taxon>Salinactinospora</taxon>
    </lineage>
</organism>
<feature type="domain" description="YCII-related" evidence="2">
    <location>
        <begin position="1"/>
        <end position="111"/>
    </location>
</feature>
<evidence type="ECO:0000259" key="2">
    <source>
        <dbReference type="Pfam" id="PF03795"/>
    </source>
</evidence>
<dbReference type="Gene3D" id="3.30.70.1060">
    <property type="entry name" value="Dimeric alpha+beta barrel"/>
    <property type="match status" value="1"/>
</dbReference>
<accession>A0ABP7FWF4</accession>
<dbReference type="PANTHER" id="PTHR35174:SF3">
    <property type="entry name" value="BLL7171 PROTEIN"/>
    <property type="match status" value="1"/>
</dbReference>
<evidence type="ECO:0000313" key="3">
    <source>
        <dbReference type="EMBL" id="GAA3748789.1"/>
    </source>
</evidence>
<dbReference type="EMBL" id="BAABDD010000013">
    <property type="protein sequence ID" value="GAA3748789.1"/>
    <property type="molecule type" value="Genomic_DNA"/>
</dbReference>
<dbReference type="PANTHER" id="PTHR35174">
    <property type="entry name" value="BLL7171 PROTEIN-RELATED"/>
    <property type="match status" value="1"/>
</dbReference>
<gene>
    <name evidence="3" type="ORF">GCM10022402_30020</name>
</gene>
<dbReference type="SUPFAM" id="SSF54909">
    <property type="entry name" value="Dimeric alpha+beta barrel"/>
    <property type="match status" value="1"/>
</dbReference>
<protein>
    <submittedName>
        <fullName evidence="3">YciI family protein</fullName>
    </submittedName>
</protein>
<dbReference type="InterPro" id="IPR005545">
    <property type="entry name" value="YCII"/>
</dbReference>
<reference evidence="4" key="1">
    <citation type="journal article" date="2019" name="Int. J. Syst. Evol. Microbiol.">
        <title>The Global Catalogue of Microorganisms (GCM) 10K type strain sequencing project: providing services to taxonomists for standard genome sequencing and annotation.</title>
        <authorList>
            <consortium name="The Broad Institute Genomics Platform"/>
            <consortium name="The Broad Institute Genome Sequencing Center for Infectious Disease"/>
            <person name="Wu L."/>
            <person name="Ma J."/>
        </authorList>
    </citation>
    <scope>NUCLEOTIDE SEQUENCE [LARGE SCALE GENOMIC DNA]</scope>
    <source>
        <strain evidence="4">JCM 17137</strain>
    </source>
</reference>
<dbReference type="Proteomes" id="UP001500908">
    <property type="component" value="Unassembled WGS sequence"/>
</dbReference>
<dbReference type="RefSeq" id="WP_344972185.1">
    <property type="nucleotide sequence ID" value="NZ_BAABDD010000013.1"/>
</dbReference>
<proteinExistence type="inferred from homology"/>